<keyword evidence="2" id="KW-1185">Reference proteome</keyword>
<sequence>MYRFEIDATPDPQALPRVANVFAQRALVPAAITMNLLPTHIAIEVVVAGLDGAQAAVIAAKLGEGVAVLRSEAAAVDPPLRLAG</sequence>
<proteinExistence type="predicted"/>
<dbReference type="KEGG" id="sal:Sala_1972"/>
<dbReference type="HOGENOM" id="CLU_2525791_0_0_5"/>
<dbReference type="AlphaFoldDB" id="Q1GRN8"/>
<dbReference type="eggNOG" id="ENOG50317J2">
    <property type="taxonomic scope" value="Bacteria"/>
</dbReference>
<dbReference type="RefSeq" id="WP_011542260.1">
    <property type="nucleotide sequence ID" value="NC_008048.1"/>
</dbReference>
<dbReference type="STRING" id="317655.Sala_1972"/>
<reference evidence="1 2" key="1">
    <citation type="journal article" date="2009" name="Proc. Natl. Acad. Sci. U.S.A.">
        <title>The genomic basis of trophic strategy in marine bacteria.</title>
        <authorList>
            <person name="Lauro F.M."/>
            <person name="McDougald D."/>
            <person name="Thomas T."/>
            <person name="Williams T.J."/>
            <person name="Egan S."/>
            <person name="Rice S."/>
            <person name="DeMaere M.Z."/>
            <person name="Ting L."/>
            <person name="Ertan H."/>
            <person name="Johnson J."/>
            <person name="Ferriera S."/>
            <person name="Lapidus A."/>
            <person name="Anderson I."/>
            <person name="Kyrpides N."/>
            <person name="Munk A.C."/>
            <person name="Detter C."/>
            <person name="Han C.S."/>
            <person name="Brown M.V."/>
            <person name="Robb F.T."/>
            <person name="Kjelleberg S."/>
            <person name="Cavicchioli R."/>
        </authorList>
    </citation>
    <scope>NUCLEOTIDE SEQUENCE [LARGE SCALE GENOMIC DNA]</scope>
    <source>
        <strain evidence="2">DSM 13593 / LMG 18877 / RB2256</strain>
    </source>
</reference>
<name>Q1GRN8_SPHAL</name>
<dbReference type="OrthoDB" id="7452427at2"/>
<evidence type="ECO:0008006" key="3">
    <source>
        <dbReference type="Google" id="ProtNLM"/>
    </source>
</evidence>
<gene>
    <name evidence="1" type="ordered locus">Sala_1972</name>
</gene>
<evidence type="ECO:0000313" key="1">
    <source>
        <dbReference type="EMBL" id="ABF53684.1"/>
    </source>
</evidence>
<dbReference type="Proteomes" id="UP000006578">
    <property type="component" value="Chromosome"/>
</dbReference>
<accession>Q1GRN8</accession>
<evidence type="ECO:0000313" key="2">
    <source>
        <dbReference type="Proteomes" id="UP000006578"/>
    </source>
</evidence>
<dbReference type="EMBL" id="CP000356">
    <property type="protein sequence ID" value="ABF53684.1"/>
    <property type="molecule type" value="Genomic_DNA"/>
</dbReference>
<organism evidence="1 2">
    <name type="scientific">Sphingopyxis alaskensis (strain DSM 13593 / LMG 18877 / RB2256)</name>
    <name type="common">Sphingomonas alaskensis</name>
    <dbReference type="NCBI Taxonomy" id="317655"/>
    <lineage>
        <taxon>Bacteria</taxon>
        <taxon>Pseudomonadati</taxon>
        <taxon>Pseudomonadota</taxon>
        <taxon>Alphaproteobacteria</taxon>
        <taxon>Sphingomonadales</taxon>
        <taxon>Sphingomonadaceae</taxon>
        <taxon>Sphingopyxis</taxon>
    </lineage>
</organism>
<protein>
    <recommendedName>
        <fullName evidence="3">ACT domain-containing protein</fullName>
    </recommendedName>
</protein>